<reference evidence="1" key="1">
    <citation type="submission" date="2020-05" db="EMBL/GenBank/DDBJ databases">
        <authorList>
            <person name="Chiriac C."/>
            <person name="Salcher M."/>
            <person name="Ghai R."/>
            <person name="Kavagutti S V."/>
        </authorList>
    </citation>
    <scope>NUCLEOTIDE SEQUENCE</scope>
</reference>
<sequence>MESAYTLGVAISTVAGKFMMVFHCGVGFQISLTALQTSTANSSSVPVYDSGEYSNETLVSGTVATKSRQS</sequence>
<protein>
    <submittedName>
        <fullName evidence="1">Unannotated protein</fullName>
    </submittedName>
</protein>
<accession>A0A6J6TVN6</accession>
<proteinExistence type="predicted"/>
<organism evidence="1">
    <name type="scientific">freshwater metagenome</name>
    <dbReference type="NCBI Taxonomy" id="449393"/>
    <lineage>
        <taxon>unclassified sequences</taxon>
        <taxon>metagenomes</taxon>
        <taxon>ecological metagenomes</taxon>
    </lineage>
</organism>
<evidence type="ECO:0000313" key="1">
    <source>
        <dbReference type="EMBL" id="CAB4751651.1"/>
    </source>
</evidence>
<gene>
    <name evidence="1" type="ORF">UFOPK2827_00586</name>
</gene>
<dbReference type="AlphaFoldDB" id="A0A6J6TVN6"/>
<dbReference type="EMBL" id="CAEZZE010000091">
    <property type="protein sequence ID" value="CAB4751651.1"/>
    <property type="molecule type" value="Genomic_DNA"/>
</dbReference>
<name>A0A6J6TVN6_9ZZZZ</name>